<protein>
    <recommendedName>
        <fullName evidence="3">AP2/ERF domain-containing protein</fullName>
    </recommendedName>
</protein>
<evidence type="ECO:0008006" key="3">
    <source>
        <dbReference type="Google" id="ProtNLM"/>
    </source>
</evidence>
<comment type="caution">
    <text evidence="1">The sequence shown here is derived from an EMBL/GenBank/DDBJ whole genome shotgun (WGS) entry which is preliminary data.</text>
</comment>
<dbReference type="Proteomes" id="UP001144256">
    <property type="component" value="Unassembled WGS sequence"/>
</dbReference>
<sequence length="264" mass="31498">MTSLKGVSKATKKDGTLYYRSSITYKNKHISLGSYRYEAYAHEAYLEAKHVLNSSVTIFDYEDTSLLSFEKHVMLINFRDNKYYIKNPIYLHKYYFSYFIDMKTELTFDVDDLFYYSNHKIFRKRGYLFVNDYGMQVNILSRYGIKNFAVEGKDYHFKDGDNNNMRYHNIIIINKYYGIERMTNQNEYLYLAKIRINGYMKIGTYKTEIEAAIAYNKAVDFVLSNNISTIKYNKNFISEIDSYEEYTKIYDSIKLPKKILSLHQ</sequence>
<dbReference type="AlphaFoldDB" id="A0A9W5YBQ4"/>
<evidence type="ECO:0000313" key="1">
    <source>
        <dbReference type="EMBL" id="GKX31060.1"/>
    </source>
</evidence>
<dbReference type="RefSeq" id="WP_281817726.1">
    <property type="nucleotide sequence ID" value="NZ_BRLB01000013.1"/>
</dbReference>
<gene>
    <name evidence="1" type="ORF">SH1V18_35400</name>
</gene>
<proteinExistence type="predicted"/>
<name>A0A9W5YBQ4_9FIRM</name>
<dbReference type="EMBL" id="BRLB01000013">
    <property type="protein sequence ID" value="GKX31060.1"/>
    <property type="molecule type" value="Genomic_DNA"/>
</dbReference>
<organism evidence="1 2">
    <name type="scientific">Vallitalea longa</name>
    <dbReference type="NCBI Taxonomy" id="2936439"/>
    <lineage>
        <taxon>Bacteria</taxon>
        <taxon>Bacillati</taxon>
        <taxon>Bacillota</taxon>
        <taxon>Clostridia</taxon>
        <taxon>Lachnospirales</taxon>
        <taxon>Vallitaleaceae</taxon>
        <taxon>Vallitalea</taxon>
    </lineage>
</organism>
<accession>A0A9W5YBQ4</accession>
<reference evidence="1" key="1">
    <citation type="submission" date="2022-06" db="EMBL/GenBank/DDBJ databases">
        <title>Vallitalea longa sp. nov., an anaerobic bacterium isolated from marine sediment.</title>
        <authorList>
            <person name="Hirano S."/>
            <person name="Terahara T."/>
            <person name="Mori K."/>
            <person name="Hamada M."/>
            <person name="Matsumoto R."/>
            <person name="Kobayashi T."/>
        </authorList>
    </citation>
    <scope>NUCLEOTIDE SEQUENCE</scope>
    <source>
        <strain evidence="1">SH18-1</strain>
    </source>
</reference>
<keyword evidence="2" id="KW-1185">Reference proteome</keyword>
<evidence type="ECO:0000313" key="2">
    <source>
        <dbReference type="Proteomes" id="UP001144256"/>
    </source>
</evidence>